<keyword evidence="5" id="KW-1185">Reference proteome</keyword>
<dbReference type="GO" id="GO:0015074">
    <property type="term" value="P:DNA integration"/>
    <property type="evidence" value="ECO:0007669"/>
    <property type="project" value="InterPro"/>
</dbReference>
<dbReference type="OrthoDB" id="932752at2"/>
<dbReference type="STRING" id="471854.Dfer_5474"/>
<evidence type="ECO:0000313" key="4">
    <source>
        <dbReference type="EMBL" id="ACT96665.1"/>
    </source>
</evidence>
<accession>C6VVD5</accession>
<organism evidence="4 5">
    <name type="scientific">Dyadobacter fermentans (strain ATCC 700827 / DSM 18053 / CIP 107007 / KCTC 52180 / NS114)</name>
    <dbReference type="NCBI Taxonomy" id="471854"/>
    <lineage>
        <taxon>Bacteria</taxon>
        <taxon>Pseudomonadati</taxon>
        <taxon>Bacteroidota</taxon>
        <taxon>Cytophagia</taxon>
        <taxon>Cytophagales</taxon>
        <taxon>Spirosomataceae</taxon>
        <taxon>Dyadobacter</taxon>
    </lineage>
</organism>
<dbReference type="EMBL" id="CP001619">
    <property type="protein sequence ID" value="ACT96665.1"/>
    <property type="molecule type" value="Genomic_DNA"/>
</dbReference>
<dbReference type="GO" id="GO:0006310">
    <property type="term" value="P:DNA recombination"/>
    <property type="evidence" value="ECO:0007669"/>
    <property type="project" value="UniProtKB-KW"/>
</dbReference>
<evidence type="ECO:0000313" key="5">
    <source>
        <dbReference type="Proteomes" id="UP000002011"/>
    </source>
</evidence>
<dbReference type="Gene3D" id="1.10.443.10">
    <property type="entry name" value="Intergrase catalytic core"/>
    <property type="match status" value="1"/>
</dbReference>
<dbReference type="PROSITE" id="PS51898">
    <property type="entry name" value="TYR_RECOMBINASE"/>
    <property type="match status" value="1"/>
</dbReference>
<dbReference type="AlphaFoldDB" id="C6VVD5"/>
<dbReference type="InterPro" id="IPR002104">
    <property type="entry name" value="Integrase_catalytic"/>
</dbReference>
<evidence type="ECO:0000256" key="1">
    <source>
        <dbReference type="ARBA" id="ARBA00023125"/>
    </source>
</evidence>
<keyword evidence="2" id="KW-0233">DNA recombination</keyword>
<protein>
    <recommendedName>
        <fullName evidence="3">Tyr recombinase domain-containing protein</fullName>
    </recommendedName>
</protein>
<dbReference type="Proteomes" id="UP000002011">
    <property type="component" value="Chromosome"/>
</dbReference>
<dbReference type="InterPro" id="IPR011010">
    <property type="entry name" value="DNA_brk_join_enz"/>
</dbReference>
<reference evidence="4 5" key="1">
    <citation type="journal article" date="2009" name="Stand. Genomic Sci.">
        <title>Complete genome sequence of Dyadobacter fermentans type strain (NS114).</title>
        <authorList>
            <person name="Lang E."/>
            <person name="Lapidus A."/>
            <person name="Chertkov O."/>
            <person name="Brettin T."/>
            <person name="Detter J.C."/>
            <person name="Han C."/>
            <person name="Copeland A."/>
            <person name="Glavina Del Rio T."/>
            <person name="Nolan M."/>
            <person name="Chen F."/>
            <person name="Lucas S."/>
            <person name="Tice H."/>
            <person name="Cheng J.F."/>
            <person name="Land M."/>
            <person name="Hauser L."/>
            <person name="Chang Y.J."/>
            <person name="Jeffries C.D."/>
            <person name="Kopitz M."/>
            <person name="Bruce D."/>
            <person name="Goodwin L."/>
            <person name="Pitluck S."/>
            <person name="Ovchinnikova G."/>
            <person name="Pati A."/>
            <person name="Ivanova N."/>
            <person name="Mavrommatis K."/>
            <person name="Chen A."/>
            <person name="Palaniappan K."/>
            <person name="Chain P."/>
            <person name="Bristow J."/>
            <person name="Eisen J.A."/>
            <person name="Markowitz V."/>
            <person name="Hugenholtz P."/>
            <person name="Goker M."/>
            <person name="Rohde M."/>
            <person name="Kyrpides N.C."/>
            <person name="Klenk H.P."/>
        </authorList>
    </citation>
    <scope>NUCLEOTIDE SEQUENCE [LARGE SCALE GENOMIC DNA]</scope>
    <source>
        <strain evidence="5">ATCC 700827 / DSM 18053 / CIP 107007 / KCTC 52180 / NS114</strain>
    </source>
</reference>
<feature type="domain" description="Tyr recombinase" evidence="3">
    <location>
        <begin position="201"/>
        <end position="314"/>
    </location>
</feature>
<dbReference type="HOGENOM" id="CLU_884908_0_0_10"/>
<gene>
    <name evidence="4" type="ordered locus">Dfer_5474</name>
</gene>
<sequence>MVKDNKSGLPFKPAVLRDRDGDLTKPWYVEFYAFDEKSGGLVRKRVSISMNFRDKKSRTAEGNRIVGMANDLLKKGYHFPKQGIAVQPGIPPEKEILVKALQFSLNAATPALGEKSTLTYQSALNKFMAYPEAAGMTVDQFETRHAILFRDYLLTELKNAPRTANNTIQHLQVIFSRFQERTGIKENPFKFKSLRETATERNIAFSDADRATVEEYLLKHEPGVYFFTRLMYFAFIRPGELLKLQVRHVHMPKGYITVHGLIAKNGKTETAQIIPALANELQSRINFERPEHYLFSSDMEQGKFPLYRSEFEKL</sequence>
<proteinExistence type="predicted"/>
<dbReference type="Gene3D" id="1.10.150.130">
    <property type="match status" value="1"/>
</dbReference>
<dbReference type="KEGG" id="dfe:Dfer_5474"/>
<dbReference type="InterPro" id="IPR013762">
    <property type="entry name" value="Integrase-like_cat_sf"/>
</dbReference>
<dbReference type="InterPro" id="IPR010998">
    <property type="entry name" value="Integrase_recombinase_N"/>
</dbReference>
<dbReference type="GO" id="GO:0003677">
    <property type="term" value="F:DNA binding"/>
    <property type="evidence" value="ECO:0007669"/>
    <property type="project" value="UniProtKB-KW"/>
</dbReference>
<keyword evidence="1" id="KW-0238">DNA-binding</keyword>
<name>C6VVD5_DYAFD</name>
<dbReference type="RefSeq" id="WP_015814905.1">
    <property type="nucleotide sequence ID" value="NC_013037.1"/>
</dbReference>
<dbReference type="eggNOG" id="COG0582">
    <property type="taxonomic scope" value="Bacteria"/>
</dbReference>
<evidence type="ECO:0000259" key="3">
    <source>
        <dbReference type="PROSITE" id="PS51898"/>
    </source>
</evidence>
<evidence type="ECO:0000256" key="2">
    <source>
        <dbReference type="ARBA" id="ARBA00023172"/>
    </source>
</evidence>
<dbReference type="SUPFAM" id="SSF56349">
    <property type="entry name" value="DNA breaking-rejoining enzymes"/>
    <property type="match status" value="1"/>
</dbReference>